<accession>A0A9N9PUE0</accession>
<name>A0A9N9PUE0_9HELO</name>
<dbReference type="Proteomes" id="UP000696280">
    <property type="component" value="Unassembled WGS sequence"/>
</dbReference>
<dbReference type="OrthoDB" id="3560614at2759"/>
<dbReference type="Pfam" id="PF00023">
    <property type="entry name" value="Ank"/>
    <property type="match status" value="1"/>
</dbReference>
<dbReference type="PANTHER" id="PTHR24123:SF33">
    <property type="entry name" value="PROTEIN HOS4"/>
    <property type="match status" value="1"/>
</dbReference>
<dbReference type="Gene3D" id="1.25.40.20">
    <property type="entry name" value="Ankyrin repeat-containing domain"/>
    <property type="match status" value="2"/>
</dbReference>
<keyword evidence="1" id="KW-0677">Repeat</keyword>
<evidence type="ECO:0000256" key="1">
    <source>
        <dbReference type="ARBA" id="ARBA00022737"/>
    </source>
</evidence>
<dbReference type="SMART" id="SM00248">
    <property type="entry name" value="ANK"/>
    <property type="match status" value="12"/>
</dbReference>
<dbReference type="PANTHER" id="PTHR24123">
    <property type="entry name" value="ANKYRIN REPEAT-CONTAINING"/>
    <property type="match status" value="1"/>
</dbReference>
<dbReference type="EMBL" id="CAJVRL010000064">
    <property type="protein sequence ID" value="CAG8955523.1"/>
    <property type="molecule type" value="Genomic_DNA"/>
</dbReference>
<evidence type="ECO:0000313" key="6">
    <source>
        <dbReference type="Proteomes" id="UP000696280"/>
    </source>
</evidence>
<keyword evidence="2 3" id="KW-0040">ANK repeat</keyword>
<proteinExistence type="predicted"/>
<dbReference type="InterPro" id="IPR002110">
    <property type="entry name" value="Ankyrin_rpt"/>
</dbReference>
<dbReference type="Pfam" id="PF12796">
    <property type="entry name" value="Ank_2"/>
    <property type="match status" value="3"/>
</dbReference>
<feature type="repeat" description="ANK" evidence="3">
    <location>
        <begin position="493"/>
        <end position="525"/>
    </location>
</feature>
<comment type="caution">
    <text evidence="5">The sequence shown here is derived from an EMBL/GenBank/DDBJ whole genome shotgun (WGS) entry which is preliminary data.</text>
</comment>
<feature type="domain" description="Heterokaryon incompatibility" evidence="4">
    <location>
        <begin position="801"/>
        <end position="951"/>
    </location>
</feature>
<evidence type="ECO:0000256" key="3">
    <source>
        <dbReference type="PROSITE-ProRule" id="PRU00023"/>
    </source>
</evidence>
<dbReference type="Pfam" id="PF06985">
    <property type="entry name" value="HET"/>
    <property type="match status" value="1"/>
</dbReference>
<evidence type="ECO:0000256" key="2">
    <source>
        <dbReference type="ARBA" id="ARBA00023043"/>
    </source>
</evidence>
<sequence>MGDQKRNIGLVSKGRNMESGPWESLSLEDLVYSPISKEFIRAARSGGVAAVQILLKAEPGKGTCPYKYLLEALKSSRIRTRDLDVMKVLFEGVHNESSRFYSPAALESAIQNQQHEQVQWLREAKKFVGEFLGLKKVGFHDAASCGDMQLVKFLLGLGIDANTDLTRRGICKSALAIASAGGHLDMMKYLISIGARLNPPLHSTEKCWGLSPLTAASKEGVLEAVEVLLRAGANVNGDLALYAAASEGHLLVVKHLLGAAADVSFGPLRPGGLSDADRITPLEKAAQGDYIQVVEVLLSAKANIGVRVLYAAAEGGSVTIVKRLIDAGADINAFVDGNHRTPLHGASQMGREDVVDLLLKLGADCKLGEDCKLGADCKPIRPWQPSRSVASPLKLAIQGGHHSIAKKLIQYVQANLHEESLPSVDTLHFAVQRGYEDIVKILLELRTPVVGEQLKHKTLVSTAASKGYTSIIRLLLDAGASLIEKASPKTCIWSPTALQAAIFNGHAETAQFLVSAGADANEAPGAIAPPLHLAAKLHSADLVKMLLDAGADPYSISDEGGTAYQASSQLEILNLLDTKSQSISRAPRYNPSLNVSTVSPRGLCTECAKLPTEAFYPISPPYSESESKMYGGNGFRVFSGRVQWAVWRPSLAYLVNSARNGCPFCMFFWRQLGRMKIRKPPSSVVDVNVLDVTMKPRTISCRTQERYPKNHESPSHLYATFCVGVEPFEDGPIPVPGDTSSANTVKQIQRWLRECLETHHLCKAHLDPKFLPTRLLDLTLWDKSRQLRLLESNKIDRKVPYIALSHRWDANYTASMATTSVNLALQLNSISPETLSLTFSQAADVTTKLGIKYLWIDSLCIVQDSMDDWAHESSLMGLIYQNSYCTISAGATKDSSKGLFHSTNMNNESVDFKCTSEDGNSRLVRATKAYPGWEQLYKDGPLHTRGWIMQERELSPRIVHYTRSEVIWECRTLKATEHSPIKDATRLTSLRNRRILDSIFSLKLDEIYDLWHHTIENYTWRQLTNTEDILPALSGLARIVGKHTGSEYVAGVWEGDIKRSLAWASDHSGMKCQFGSGKAPDYPFARHDVYVSPTWSWASVMGPTTFSALRKPLLFDPGLALYSLEFSQSMEEDMLGIKKYSTRTRELVAPDRGILVIKKHTTKLATSDPYGRVKSASLHISAAIVKGVLRYPDENGYKRQYGPCSRLCDCYGNALGNLYFDVPSEYTIAKPEDAPLLCSLQIVHCVALFMKENETVPERRRGMGLALVPVEGEEATYRRVGHIQELVYERFRVMSSKDIILV</sequence>
<dbReference type="InterPro" id="IPR036770">
    <property type="entry name" value="Ankyrin_rpt-contain_sf"/>
</dbReference>
<feature type="repeat" description="ANK" evidence="3">
    <location>
        <begin position="208"/>
        <end position="236"/>
    </location>
</feature>
<feature type="repeat" description="ANK" evidence="3">
    <location>
        <begin position="236"/>
        <end position="264"/>
    </location>
</feature>
<dbReference type="PROSITE" id="PS50088">
    <property type="entry name" value="ANK_REPEAT"/>
    <property type="match status" value="6"/>
</dbReference>
<evidence type="ECO:0000259" key="4">
    <source>
        <dbReference type="Pfam" id="PF06985"/>
    </source>
</evidence>
<evidence type="ECO:0000313" key="5">
    <source>
        <dbReference type="EMBL" id="CAG8955523.1"/>
    </source>
</evidence>
<organism evidence="5 6">
    <name type="scientific">Hymenoscyphus fraxineus</name>
    <dbReference type="NCBI Taxonomy" id="746836"/>
    <lineage>
        <taxon>Eukaryota</taxon>
        <taxon>Fungi</taxon>
        <taxon>Dikarya</taxon>
        <taxon>Ascomycota</taxon>
        <taxon>Pezizomycotina</taxon>
        <taxon>Leotiomycetes</taxon>
        <taxon>Helotiales</taxon>
        <taxon>Helotiaceae</taxon>
        <taxon>Hymenoscyphus</taxon>
    </lineage>
</organism>
<dbReference type="SUPFAM" id="SSF48403">
    <property type="entry name" value="Ankyrin repeat"/>
    <property type="match status" value="3"/>
</dbReference>
<feature type="repeat" description="ANK" evidence="3">
    <location>
        <begin position="304"/>
        <end position="336"/>
    </location>
</feature>
<reference evidence="5" key="1">
    <citation type="submission" date="2021-07" db="EMBL/GenBank/DDBJ databases">
        <authorList>
            <person name="Durling M."/>
        </authorList>
    </citation>
    <scope>NUCLEOTIDE SEQUENCE</scope>
</reference>
<dbReference type="InterPro" id="IPR010730">
    <property type="entry name" value="HET"/>
</dbReference>
<gene>
    <name evidence="5" type="ORF">HYFRA_00009476</name>
</gene>
<dbReference type="PROSITE" id="PS50297">
    <property type="entry name" value="ANK_REP_REGION"/>
    <property type="match status" value="5"/>
</dbReference>
<keyword evidence="6" id="KW-1185">Reference proteome</keyword>
<feature type="repeat" description="ANK" evidence="3">
    <location>
        <begin position="338"/>
        <end position="370"/>
    </location>
</feature>
<feature type="repeat" description="ANK" evidence="3">
    <location>
        <begin position="530"/>
        <end position="558"/>
    </location>
</feature>
<dbReference type="InterPro" id="IPR051165">
    <property type="entry name" value="Multifunctional_ANK_Repeat"/>
</dbReference>
<protein>
    <recommendedName>
        <fullName evidence="4">Heterokaryon incompatibility domain-containing protein</fullName>
    </recommendedName>
</protein>